<dbReference type="Proteomes" id="UP000749559">
    <property type="component" value="Unassembled WGS sequence"/>
</dbReference>
<proteinExistence type="predicted"/>
<evidence type="ECO:0000313" key="3">
    <source>
        <dbReference type="EMBL" id="CAH1801373.1"/>
    </source>
</evidence>
<evidence type="ECO:0000313" key="4">
    <source>
        <dbReference type="Proteomes" id="UP000749559"/>
    </source>
</evidence>
<dbReference type="Gene3D" id="3.50.4.10">
    <property type="entry name" value="Hepatocyte Growth Factor"/>
    <property type="match status" value="1"/>
</dbReference>
<dbReference type="PANTHER" id="PTHR19143">
    <property type="entry name" value="FIBRINOGEN/TENASCIN/ANGIOPOEITIN"/>
    <property type="match status" value="1"/>
</dbReference>
<dbReference type="InterPro" id="IPR003609">
    <property type="entry name" value="Pan_app"/>
</dbReference>
<dbReference type="InterPro" id="IPR014716">
    <property type="entry name" value="Fibrinogen_a/b/g_C_1"/>
</dbReference>
<keyword evidence="4" id="KW-1185">Reference proteome</keyword>
<dbReference type="Pfam" id="PF00147">
    <property type="entry name" value="Fibrinogen_C"/>
    <property type="match status" value="1"/>
</dbReference>
<name>A0A8S4Q6B7_OWEFU</name>
<dbReference type="InterPro" id="IPR002181">
    <property type="entry name" value="Fibrinogen_a/b/g_C_dom"/>
</dbReference>
<dbReference type="CDD" id="cd00087">
    <property type="entry name" value="FReD"/>
    <property type="match status" value="1"/>
</dbReference>
<dbReference type="OrthoDB" id="6345539at2759"/>
<dbReference type="SUPFAM" id="SSF57414">
    <property type="entry name" value="Hairpin loop containing domain-like"/>
    <property type="match status" value="1"/>
</dbReference>
<gene>
    <name evidence="3" type="ORF">OFUS_LOCUS25168</name>
</gene>
<dbReference type="Gene3D" id="4.10.530.10">
    <property type="entry name" value="Gamma-fibrinogen Carboxyl Terminal Fragment, domain 2"/>
    <property type="match status" value="1"/>
</dbReference>
<dbReference type="PROSITE" id="PS51406">
    <property type="entry name" value="FIBRINOGEN_C_2"/>
    <property type="match status" value="1"/>
</dbReference>
<feature type="signal peptide" evidence="1">
    <location>
        <begin position="1"/>
        <end position="18"/>
    </location>
</feature>
<dbReference type="InterPro" id="IPR036056">
    <property type="entry name" value="Fibrinogen-like_C"/>
</dbReference>
<evidence type="ECO:0000256" key="1">
    <source>
        <dbReference type="SAM" id="SignalP"/>
    </source>
</evidence>
<dbReference type="SMART" id="SM00186">
    <property type="entry name" value="FBG"/>
    <property type="match status" value="1"/>
</dbReference>
<dbReference type="InterPro" id="IPR050373">
    <property type="entry name" value="Fibrinogen_C-term_domain"/>
</dbReference>
<feature type="chain" id="PRO_5035889775" description="Fibrinogen C-terminal domain-containing protein" evidence="1">
    <location>
        <begin position="19"/>
        <end position="357"/>
    </location>
</feature>
<dbReference type="GO" id="GO:0005615">
    <property type="term" value="C:extracellular space"/>
    <property type="evidence" value="ECO:0007669"/>
    <property type="project" value="TreeGrafter"/>
</dbReference>
<dbReference type="Pfam" id="PF00024">
    <property type="entry name" value="PAN_1"/>
    <property type="match status" value="1"/>
</dbReference>
<evidence type="ECO:0000259" key="2">
    <source>
        <dbReference type="PROSITE" id="PS51406"/>
    </source>
</evidence>
<comment type="caution">
    <text evidence="3">The sequence shown here is derived from an EMBL/GenBank/DDBJ whole genome shotgun (WGS) entry which is preliminary data.</text>
</comment>
<dbReference type="Gene3D" id="3.90.215.10">
    <property type="entry name" value="Gamma Fibrinogen, chain A, domain 1"/>
    <property type="match status" value="1"/>
</dbReference>
<protein>
    <recommendedName>
        <fullName evidence="2">Fibrinogen C-terminal domain-containing protein</fullName>
    </recommendedName>
</protein>
<dbReference type="AlphaFoldDB" id="A0A8S4Q6B7"/>
<organism evidence="3 4">
    <name type="scientific">Owenia fusiformis</name>
    <name type="common">Polychaete worm</name>
    <dbReference type="NCBI Taxonomy" id="6347"/>
    <lineage>
        <taxon>Eukaryota</taxon>
        <taxon>Metazoa</taxon>
        <taxon>Spiralia</taxon>
        <taxon>Lophotrochozoa</taxon>
        <taxon>Annelida</taxon>
        <taxon>Polychaeta</taxon>
        <taxon>Sedentaria</taxon>
        <taxon>Canalipalpata</taxon>
        <taxon>Sabellida</taxon>
        <taxon>Oweniida</taxon>
        <taxon>Oweniidae</taxon>
        <taxon>Owenia</taxon>
    </lineage>
</organism>
<accession>A0A8S4Q6B7</accession>
<feature type="domain" description="Fibrinogen C-terminal" evidence="2">
    <location>
        <begin position="117"/>
        <end position="338"/>
    </location>
</feature>
<sequence>MADINFLVILMIINTIFGQPQHEGLQVRTETFKTSPGPYTNVEPMMISLGVRSKLQCLAQCDRTDDCSAVNYHKEDKTCELIHAHDLREAEHDDIQDGWVKGSKYTNDEDCIIPPPGQGDPPPHDCQGWYTRGCHSNGVYPIAPDDNHTAFDIYCDMDDDGWSVIQTRLNGNESFYDRNWLDYKRGFGNLTDEFWLGNDLIHILTTSSFYELKIELKTYDGQWYDAHFSEFSIGNETELYELFIADYIEGDADYGLDLNDGLQFSTIDSDNDYDMDNCAGDFNMGGWWFDTCAASDYLNGKYSPDGGLNSMQGIKWIQLNGGTGMSLMATIMKVRLQPEYYDDHYDYSSYSPSYSSP</sequence>
<keyword evidence="1" id="KW-0732">Signal</keyword>
<dbReference type="EMBL" id="CAIIXF020000012">
    <property type="protein sequence ID" value="CAH1801373.1"/>
    <property type="molecule type" value="Genomic_DNA"/>
</dbReference>
<reference evidence="3" key="1">
    <citation type="submission" date="2022-03" db="EMBL/GenBank/DDBJ databases">
        <authorList>
            <person name="Martin C."/>
        </authorList>
    </citation>
    <scope>NUCLEOTIDE SEQUENCE</scope>
</reference>
<dbReference type="SUPFAM" id="SSF56496">
    <property type="entry name" value="Fibrinogen C-terminal domain-like"/>
    <property type="match status" value="1"/>
</dbReference>